<feature type="non-terminal residue" evidence="3">
    <location>
        <position position="1"/>
    </location>
</feature>
<dbReference type="InterPro" id="IPR002528">
    <property type="entry name" value="MATE_fam"/>
</dbReference>
<dbReference type="PANTHER" id="PTHR11206">
    <property type="entry name" value="MULTIDRUG RESISTANCE PROTEIN"/>
    <property type="match status" value="1"/>
</dbReference>
<comment type="similarity">
    <text evidence="1">Belongs to the multi antimicrobial extrusion (MATE) (TC 2.A.66.1) family.</text>
</comment>
<protein>
    <submittedName>
        <fullName evidence="3">Uncharacterized protein</fullName>
    </submittedName>
</protein>
<dbReference type="Pfam" id="PF01554">
    <property type="entry name" value="MatE"/>
    <property type="match status" value="1"/>
</dbReference>
<evidence type="ECO:0000313" key="4">
    <source>
        <dbReference type="Proteomes" id="UP000636800"/>
    </source>
</evidence>
<dbReference type="GO" id="GO:0016020">
    <property type="term" value="C:membrane"/>
    <property type="evidence" value="ECO:0007669"/>
    <property type="project" value="InterPro"/>
</dbReference>
<reference evidence="3 4" key="1">
    <citation type="journal article" date="2020" name="Nat. Food">
        <title>A phased Vanilla planifolia genome enables genetic improvement of flavour and production.</title>
        <authorList>
            <person name="Hasing T."/>
            <person name="Tang H."/>
            <person name="Brym M."/>
            <person name="Khazi F."/>
            <person name="Huang T."/>
            <person name="Chambers A.H."/>
        </authorList>
    </citation>
    <scope>NUCLEOTIDE SEQUENCE [LARGE SCALE GENOMIC DNA]</scope>
    <source>
        <tissue evidence="3">Leaf</tissue>
    </source>
</reference>
<proteinExistence type="inferred from homology"/>
<dbReference type="AlphaFoldDB" id="A0A835PZI0"/>
<dbReference type="OrthoDB" id="547746at2759"/>
<comment type="caution">
    <text evidence="3">The sequence shown here is derived from an EMBL/GenBank/DDBJ whole genome shotgun (WGS) entry which is preliminary data.</text>
</comment>
<evidence type="ECO:0000256" key="2">
    <source>
        <dbReference type="SAM" id="Phobius"/>
    </source>
</evidence>
<accession>A0A835PZI0</accession>
<sequence>MTMPALPPVADSSPPSAAVRQRWVGKVKQAVATELRLQRDIAGPMMLMNLLWFGKTTITTAFLGRLGDLQLAGGALGLTFANVTGYSVLTGLCGAMEPICGQAHGAGNRDLLRRTLLMGTLLLLAVSLPISFLWLNVERVLVRFGQQRKIAALAKSPLKAYLSSQGTTLPAMFSSAIGLALHVPLNLLLSKSRGLEGVSMAVWLTDLAVVIMLFLYIFVTETNRTIRGEDHRLTWWKQSRDDWGQLLRLAAPCCLNTCLEW</sequence>
<dbReference type="Proteomes" id="UP000636800">
    <property type="component" value="Chromosome 11"/>
</dbReference>
<feature type="transmembrane region" description="Helical" evidence="2">
    <location>
        <begin position="201"/>
        <end position="219"/>
    </location>
</feature>
<keyword evidence="2" id="KW-1133">Transmembrane helix</keyword>
<dbReference type="EMBL" id="JADCNL010000011">
    <property type="protein sequence ID" value="KAG0460337.1"/>
    <property type="molecule type" value="Genomic_DNA"/>
</dbReference>
<evidence type="ECO:0000313" key="3">
    <source>
        <dbReference type="EMBL" id="KAG0460337.1"/>
    </source>
</evidence>
<keyword evidence="4" id="KW-1185">Reference proteome</keyword>
<feature type="transmembrane region" description="Helical" evidence="2">
    <location>
        <begin position="116"/>
        <end position="135"/>
    </location>
</feature>
<keyword evidence="2" id="KW-0472">Membrane</keyword>
<gene>
    <name evidence="3" type="ORF">HPP92_020634</name>
</gene>
<organism evidence="3 4">
    <name type="scientific">Vanilla planifolia</name>
    <name type="common">Vanilla</name>
    <dbReference type="NCBI Taxonomy" id="51239"/>
    <lineage>
        <taxon>Eukaryota</taxon>
        <taxon>Viridiplantae</taxon>
        <taxon>Streptophyta</taxon>
        <taxon>Embryophyta</taxon>
        <taxon>Tracheophyta</taxon>
        <taxon>Spermatophyta</taxon>
        <taxon>Magnoliopsida</taxon>
        <taxon>Liliopsida</taxon>
        <taxon>Asparagales</taxon>
        <taxon>Orchidaceae</taxon>
        <taxon>Vanilloideae</taxon>
        <taxon>Vanilleae</taxon>
        <taxon>Vanilla</taxon>
    </lineage>
</organism>
<dbReference type="GO" id="GO:0042910">
    <property type="term" value="F:xenobiotic transmembrane transporter activity"/>
    <property type="evidence" value="ECO:0007669"/>
    <property type="project" value="InterPro"/>
</dbReference>
<name>A0A835PZI0_VANPL</name>
<evidence type="ECO:0000256" key="1">
    <source>
        <dbReference type="ARBA" id="ARBA00010199"/>
    </source>
</evidence>
<keyword evidence="2" id="KW-0812">Transmembrane</keyword>
<dbReference type="GO" id="GO:0015297">
    <property type="term" value="F:antiporter activity"/>
    <property type="evidence" value="ECO:0007669"/>
    <property type="project" value="InterPro"/>
</dbReference>